<reference evidence="2 3" key="1">
    <citation type="submission" date="2018-05" db="EMBL/GenBank/DDBJ databases">
        <title>Genomic Encyclopedia of Type Strains, Phase IV (KMG-IV): sequencing the most valuable type-strain genomes for metagenomic binning, comparative biology and taxonomic classification.</title>
        <authorList>
            <person name="Goeker M."/>
        </authorList>
    </citation>
    <scope>NUCLEOTIDE SEQUENCE [LARGE SCALE GENOMIC DNA]</scope>
    <source>
        <strain evidence="2 3">DSM 45480</strain>
    </source>
</reference>
<dbReference type="Proteomes" id="UP000246005">
    <property type="component" value="Unassembled WGS sequence"/>
</dbReference>
<dbReference type="AlphaFoldDB" id="A0A316I1G7"/>
<evidence type="ECO:0000256" key="1">
    <source>
        <dbReference type="SAM" id="MobiDB-lite"/>
    </source>
</evidence>
<name>A0A316I1G7_9PSEU</name>
<sequence>MPQVSASTVASLAWVAHEPEHAAGGRVGRSRRLITFAIHGTESEPIRNGTRGLSRPGGAPSCTTPDTGRGRSSASQSDHRPPRELLARTTAQAERVQDGLEVSHGVGAQVGDAVVVEGGGRAVAGPVDQMSSHIVQCGQERDEHGGCGGCAVHEQHGCARAALHEGGSVREGRLATCRVRRAGCPGARVVGVFAGGVDGGAGFGDGRLSHVGKGSRVRLLTLQAEQAGPPREAGRRLRGDAVGEDQATTAVTVAVRS</sequence>
<evidence type="ECO:0000313" key="2">
    <source>
        <dbReference type="EMBL" id="PWK86975.1"/>
    </source>
</evidence>
<gene>
    <name evidence="2" type="ORF">C8D88_104136</name>
</gene>
<feature type="compositionally biased region" description="Polar residues" evidence="1">
    <location>
        <begin position="61"/>
        <end position="76"/>
    </location>
</feature>
<dbReference type="EMBL" id="QGHB01000004">
    <property type="protein sequence ID" value="PWK86975.1"/>
    <property type="molecule type" value="Genomic_DNA"/>
</dbReference>
<feature type="region of interest" description="Disordered" evidence="1">
    <location>
        <begin position="40"/>
        <end position="84"/>
    </location>
</feature>
<comment type="caution">
    <text evidence="2">The sequence shown here is derived from an EMBL/GenBank/DDBJ whole genome shotgun (WGS) entry which is preliminary data.</text>
</comment>
<organism evidence="2 3">
    <name type="scientific">Lentzea atacamensis</name>
    <dbReference type="NCBI Taxonomy" id="531938"/>
    <lineage>
        <taxon>Bacteria</taxon>
        <taxon>Bacillati</taxon>
        <taxon>Actinomycetota</taxon>
        <taxon>Actinomycetes</taxon>
        <taxon>Pseudonocardiales</taxon>
        <taxon>Pseudonocardiaceae</taxon>
        <taxon>Lentzea</taxon>
    </lineage>
</organism>
<proteinExistence type="predicted"/>
<accession>A0A316I1G7</accession>
<evidence type="ECO:0000313" key="3">
    <source>
        <dbReference type="Proteomes" id="UP000246005"/>
    </source>
</evidence>
<protein>
    <submittedName>
        <fullName evidence="2">Uncharacterized protein</fullName>
    </submittedName>
</protein>